<dbReference type="RefSeq" id="WP_145197229.1">
    <property type="nucleotide sequence ID" value="NZ_CP036267.1"/>
</dbReference>
<protein>
    <recommendedName>
        <fullName evidence="3">Putative Flp pilus-assembly TadG-like N-terminal domain-containing protein</fullName>
    </recommendedName>
</protein>
<feature type="domain" description="Putative Flp pilus-assembly TadG-like N-terminal" evidence="3">
    <location>
        <begin position="32"/>
        <end position="75"/>
    </location>
</feature>
<dbReference type="KEGG" id="tpol:Mal48_13890"/>
<gene>
    <name evidence="4" type="ORF">Mal48_13890</name>
</gene>
<accession>A0A517QKT4</accession>
<name>A0A517QKT4_9PLAN</name>
<feature type="region of interest" description="Disordered" evidence="1">
    <location>
        <begin position="1"/>
        <end position="25"/>
    </location>
</feature>
<proteinExistence type="predicted"/>
<dbReference type="OrthoDB" id="268041at2"/>
<evidence type="ECO:0000313" key="5">
    <source>
        <dbReference type="Proteomes" id="UP000315724"/>
    </source>
</evidence>
<keyword evidence="2" id="KW-0472">Membrane</keyword>
<dbReference type="Pfam" id="PF13400">
    <property type="entry name" value="Tad"/>
    <property type="match status" value="1"/>
</dbReference>
<dbReference type="EMBL" id="CP036267">
    <property type="protein sequence ID" value="QDT32147.1"/>
    <property type="molecule type" value="Genomic_DNA"/>
</dbReference>
<feature type="transmembrane region" description="Helical" evidence="2">
    <location>
        <begin position="32"/>
        <end position="58"/>
    </location>
</feature>
<dbReference type="AlphaFoldDB" id="A0A517QKT4"/>
<evidence type="ECO:0000256" key="2">
    <source>
        <dbReference type="SAM" id="Phobius"/>
    </source>
</evidence>
<dbReference type="Proteomes" id="UP000315724">
    <property type="component" value="Chromosome"/>
</dbReference>
<evidence type="ECO:0000256" key="1">
    <source>
        <dbReference type="SAM" id="MobiDB-lite"/>
    </source>
</evidence>
<evidence type="ECO:0000259" key="3">
    <source>
        <dbReference type="Pfam" id="PF13400"/>
    </source>
</evidence>
<keyword evidence="2" id="KW-0812">Transmembrane</keyword>
<dbReference type="InterPro" id="IPR028087">
    <property type="entry name" value="Tad_N"/>
</dbReference>
<keyword evidence="5" id="KW-1185">Reference proteome</keyword>
<sequence>MTPRLEKTSRNSLKKRNALHSSQPQSSRSGIITFWAIVSIPIILILLCVILEIGNLWLARIQFKNALESGALAAVKEWGDGGGGDTTLARETGNNFAALCMINGTPVELDTIDATLNDTSPNSTVTGTSNADCNGVFVFGSLVCNNPDFQFDPCNAYGCAVPANVLVDASGFATLAGAANNDWGISVQPTNTTPPGTYVTRVVIRLPDNFGPNDPVFDFRLLQPTVSSNTSSSDVTNKVRCFFNDLACSSDDRTQADVLGISPGDVSFSVLSTAQFGDDGAGGRLESSATGIAPAGQRGKVLAIDFCGSQPCDSKTCTQSPFEPGDRIRFGALVNNNTNGFPLFDGDAIGNMGAEVTVFFNNGAYITGSFNNNTNSQSIGQRACSNVSFAPWGSCAAATRSGMTFAGYLPDQPPRLNVGGNNGQSIAHLQQTSGVGGYGLAVRAQATYEVPSLCNMLFGVPIGPFHVTAKADATYQCSTGRLRIYHLDDENLNCANPLACP</sequence>
<evidence type="ECO:0000313" key="4">
    <source>
        <dbReference type="EMBL" id="QDT32147.1"/>
    </source>
</evidence>
<organism evidence="4 5">
    <name type="scientific">Thalassoglobus polymorphus</name>
    <dbReference type="NCBI Taxonomy" id="2527994"/>
    <lineage>
        <taxon>Bacteria</taxon>
        <taxon>Pseudomonadati</taxon>
        <taxon>Planctomycetota</taxon>
        <taxon>Planctomycetia</taxon>
        <taxon>Planctomycetales</taxon>
        <taxon>Planctomycetaceae</taxon>
        <taxon>Thalassoglobus</taxon>
    </lineage>
</organism>
<keyword evidence="2" id="KW-1133">Transmembrane helix</keyword>
<reference evidence="4 5" key="1">
    <citation type="submission" date="2019-02" db="EMBL/GenBank/DDBJ databases">
        <title>Deep-cultivation of Planctomycetes and their phenomic and genomic characterization uncovers novel biology.</title>
        <authorList>
            <person name="Wiegand S."/>
            <person name="Jogler M."/>
            <person name="Boedeker C."/>
            <person name="Pinto D."/>
            <person name="Vollmers J."/>
            <person name="Rivas-Marin E."/>
            <person name="Kohn T."/>
            <person name="Peeters S.H."/>
            <person name="Heuer A."/>
            <person name="Rast P."/>
            <person name="Oberbeckmann S."/>
            <person name="Bunk B."/>
            <person name="Jeske O."/>
            <person name="Meyerdierks A."/>
            <person name="Storesund J.E."/>
            <person name="Kallscheuer N."/>
            <person name="Luecker S."/>
            <person name="Lage O.M."/>
            <person name="Pohl T."/>
            <person name="Merkel B.J."/>
            <person name="Hornburger P."/>
            <person name="Mueller R.-W."/>
            <person name="Bruemmer F."/>
            <person name="Labrenz M."/>
            <person name="Spormann A.M."/>
            <person name="Op den Camp H."/>
            <person name="Overmann J."/>
            <person name="Amann R."/>
            <person name="Jetten M.S.M."/>
            <person name="Mascher T."/>
            <person name="Medema M.H."/>
            <person name="Devos D.P."/>
            <person name="Kaster A.-K."/>
            <person name="Ovreas L."/>
            <person name="Rohde M."/>
            <person name="Galperin M.Y."/>
            <person name="Jogler C."/>
        </authorList>
    </citation>
    <scope>NUCLEOTIDE SEQUENCE [LARGE SCALE GENOMIC DNA]</scope>
    <source>
        <strain evidence="4 5">Mal48</strain>
    </source>
</reference>